<proteinExistence type="predicted"/>
<reference evidence="1" key="1">
    <citation type="submission" date="2020-08" db="EMBL/GenBank/DDBJ databases">
        <title>Multicomponent nature underlies the extraordinary mechanical properties of spider dragline silk.</title>
        <authorList>
            <person name="Kono N."/>
            <person name="Nakamura H."/>
            <person name="Mori M."/>
            <person name="Yoshida Y."/>
            <person name="Ohtoshi R."/>
            <person name="Malay A.D."/>
            <person name="Moran D.A.P."/>
            <person name="Tomita M."/>
            <person name="Numata K."/>
            <person name="Arakawa K."/>
        </authorList>
    </citation>
    <scope>NUCLEOTIDE SEQUENCE</scope>
</reference>
<evidence type="ECO:0000313" key="1">
    <source>
        <dbReference type="EMBL" id="GFT20126.1"/>
    </source>
</evidence>
<dbReference type="EMBL" id="BMAW01010723">
    <property type="protein sequence ID" value="GFT20126.1"/>
    <property type="molecule type" value="Genomic_DNA"/>
</dbReference>
<dbReference type="AlphaFoldDB" id="A0A8X6NL22"/>
<sequence>MGISRRYANLMRKLICSDTIKWGRDIYIEHLSVLPYCSFLSADPLTQAPARSLYWDLVLSFVGL</sequence>
<organism evidence="1 2">
    <name type="scientific">Nephila pilipes</name>
    <name type="common">Giant wood spider</name>
    <name type="synonym">Nephila maculata</name>
    <dbReference type="NCBI Taxonomy" id="299642"/>
    <lineage>
        <taxon>Eukaryota</taxon>
        <taxon>Metazoa</taxon>
        <taxon>Ecdysozoa</taxon>
        <taxon>Arthropoda</taxon>
        <taxon>Chelicerata</taxon>
        <taxon>Arachnida</taxon>
        <taxon>Araneae</taxon>
        <taxon>Araneomorphae</taxon>
        <taxon>Entelegynae</taxon>
        <taxon>Araneoidea</taxon>
        <taxon>Nephilidae</taxon>
        <taxon>Nephila</taxon>
    </lineage>
</organism>
<dbReference type="Proteomes" id="UP000887013">
    <property type="component" value="Unassembled WGS sequence"/>
</dbReference>
<name>A0A8X6NL22_NEPPI</name>
<feature type="non-terminal residue" evidence="1">
    <location>
        <position position="1"/>
    </location>
</feature>
<accession>A0A8X6NL22</accession>
<gene>
    <name evidence="1" type="ORF">NPIL_112381</name>
</gene>
<keyword evidence="2" id="KW-1185">Reference proteome</keyword>
<evidence type="ECO:0000313" key="2">
    <source>
        <dbReference type="Proteomes" id="UP000887013"/>
    </source>
</evidence>
<comment type="caution">
    <text evidence="1">The sequence shown here is derived from an EMBL/GenBank/DDBJ whole genome shotgun (WGS) entry which is preliminary data.</text>
</comment>
<protein>
    <submittedName>
        <fullName evidence="1">Uncharacterized protein</fullName>
    </submittedName>
</protein>